<sequence>MGDGTGYFRTERPGVMKKVYRKIILMPRNGRENIAIREATILLPRVSILESEGGFGEDNGPPPLFPKEREK</sequence>
<dbReference type="RefSeq" id="WP_006472877.1">
    <property type="nucleotide sequence ID" value="NZ_AOGE01000066.1"/>
</dbReference>
<gene>
    <name evidence="2" type="ORF">D584_21641</name>
</gene>
<protein>
    <submittedName>
        <fullName evidence="2">Uncharacterized protein</fullName>
    </submittedName>
</protein>
<comment type="caution">
    <text evidence="2">The sequence shown here is derived from an EMBL/GenBank/DDBJ whole genome shotgun (WGS) entry which is preliminary data.</text>
</comment>
<reference evidence="2 3" key="1">
    <citation type="journal article" date="2013" name="Gut Pathog.">
        <title>Draft genome of Ochrobactrum intermedium strain M86 isolated from non-ulcer dyspeptic individual from India.</title>
        <authorList>
            <person name="Kulkarni G."/>
            <person name="Dhotre D."/>
            <person name="Dharne M."/>
            <person name="Shetty S."/>
            <person name="Chowdhury S."/>
            <person name="Misra V."/>
            <person name="Misra S."/>
            <person name="Patole M."/>
            <person name="Shouche Y."/>
        </authorList>
    </citation>
    <scope>NUCLEOTIDE SEQUENCE [LARGE SCALE GENOMIC DNA]</scope>
    <source>
        <strain evidence="2 3">M86</strain>
    </source>
</reference>
<proteinExistence type="predicted"/>
<accession>M5JUG5</accession>
<organism evidence="2 3">
    <name type="scientific">Brucella intermedia M86</name>
    <dbReference type="NCBI Taxonomy" id="1234597"/>
    <lineage>
        <taxon>Bacteria</taxon>
        <taxon>Pseudomonadati</taxon>
        <taxon>Pseudomonadota</taxon>
        <taxon>Alphaproteobacteria</taxon>
        <taxon>Hyphomicrobiales</taxon>
        <taxon>Brucellaceae</taxon>
        <taxon>Brucella/Ochrobactrum group</taxon>
        <taxon>Brucella</taxon>
    </lineage>
</organism>
<evidence type="ECO:0000256" key="1">
    <source>
        <dbReference type="SAM" id="MobiDB-lite"/>
    </source>
</evidence>
<evidence type="ECO:0000313" key="3">
    <source>
        <dbReference type="Proteomes" id="UP000011971"/>
    </source>
</evidence>
<dbReference type="Proteomes" id="UP000011971">
    <property type="component" value="Unassembled WGS sequence"/>
</dbReference>
<feature type="region of interest" description="Disordered" evidence="1">
    <location>
        <begin position="51"/>
        <end position="71"/>
    </location>
</feature>
<dbReference type="PATRIC" id="fig|1234597.4.peg.4465"/>
<dbReference type="EMBL" id="AOGE01000066">
    <property type="protein sequence ID" value="ELT47061.1"/>
    <property type="molecule type" value="Genomic_DNA"/>
</dbReference>
<name>M5JUG5_9HYPH</name>
<evidence type="ECO:0000313" key="2">
    <source>
        <dbReference type="EMBL" id="ELT47061.1"/>
    </source>
</evidence>
<dbReference type="AlphaFoldDB" id="M5JUG5"/>